<organism evidence="1 2">
    <name type="scientific">Yersinia enterocolitica LC20</name>
    <dbReference type="NCBI Taxonomy" id="1443113"/>
    <lineage>
        <taxon>Bacteria</taxon>
        <taxon>Pseudomonadati</taxon>
        <taxon>Pseudomonadota</taxon>
        <taxon>Gammaproteobacteria</taxon>
        <taxon>Enterobacterales</taxon>
        <taxon>Yersiniaceae</taxon>
        <taxon>Yersinia</taxon>
    </lineage>
</organism>
<sequence length="78" mass="8811">MIRPVLSSSVVKRVYNFTLWVIEVFQFLLMVPDMKLLQSVVCTGMALDRGGLATYNRPTGSLLYSTIVFIKLRVRSGI</sequence>
<gene>
    <name evidence="1" type="ORF">LC20_09075</name>
</gene>
<name>A0A7U5PGZ7_YEREN</name>
<accession>A0A7U5PGZ7</accession>
<dbReference type="AlphaFoldDB" id="A0A7U5PGZ7"/>
<evidence type="ECO:0000313" key="1">
    <source>
        <dbReference type="EMBL" id="ATX62992.1"/>
    </source>
</evidence>
<dbReference type="Proteomes" id="UP000230961">
    <property type="component" value="Chromosome"/>
</dbReference>
<dbReference type="EMBL" id="CP007448">
    <property type="protein sequence ID" value="ATX62992.1"/>
    <property type="molecule type" value="Genomic_DNA"/>
</dbReference>
<proteinExistence type="predicted"/>
<protein>
    <submittedName>
        <fullName evidence="1">Uncharacterized protein</fullName>
    </submittedName>
</protein>
<dbReference type="KEGG" id="yel:LC20_09075"/>
<reference evidence="1 2" key="1">
    <citation type="submission" date="2017-11" db="EMBL/GenBank/DDBJ databases">
        <title>The complete genome sequence and comparative genome analysis of Yersinia enterocolitica strain LC20.</title>
        <authorList>
            <person name="Shi G."/>
            <person name="Su M."/>
            <person name="Liang J."/>
            <person name="Gu W."/>
            <person name="Xiao Y."/>
            <person name="Zhang Z."/>
            <person name="Qiu H."/>
            <person name="Duan R."/>
            <person name="Zhang Z."/>
            <person name="Li Y."/>
            <person name="Zhang X."/>
            <person name="Ling Y."/>
            <person name="Song L."/>
            <person name="Chen M."/>
            <person name="Zhao Y."/>
            <person name="Wu J."/>
            <person name="Jing H."/>
            <person name="Xiao J."/>
            <person name="Wang X."/>
        </authorList>
    </citation>
    <scope>NUCLEOTIDE SEQUENCE [LARGE SCALE GENOMIC DNA]</scope>
    <source>
        <strain evidence="1 2">LC20</strain>
    </source>
</reference>
<evidence type="ECO:0000313" key="2">
    <source>
        <dbReference type="Proteomes" id="UP000230961"/>
    </source>
</evidence>